<dbReference type="Gene3D" id="3.40.50.300">
    <property type="entry name" value="P-loop containing nucleotide triphosphate hydrolases"/>
    <property type="match status" value="1"/>
</dbReference>
<dbReference type="RefSeq" id="WP_200750548.1">
    <property type="nucleotide sequence ID" value="NZ_JAEOAH010000057.1"/>
</dbReference>
<evidence type="ECO:0000259" key="4">
    <source>
        <dbReference type="PROSITE" id="PS50893"/>
    </source>
</evidence>
<keyword evidence="2" id="KW-0547">Nucleotide-binding</keyword>
<sequence>MLTISNLKKQYSNKNILNGVELKIEKGEILGFVGANGAGKTTTLNSITGILNPDEGTIMINGLTASDDLEYKKQFFFIPDTVNVFKNVSGYDWISFMLKLYDQEQTEKLSYFVEQFSMEKAIHKPMGTYSYGMLHKMALIAAFTIEPPIIIMDEPLNGLDPRAVMTFKDCVKNYVKEGGTVFFSTHLLDIAEKICSTVAILKDGKIILHEDIQKVMGEENTLESIFMERQRE</sequence>
<evidence type="ECO:0000313" key="5">
    <source>
        <dbReference type="EMBL" id="MBK3497244.1"/>
    </source>
</evidence>
<dbReference type="GO" id="GO:0005524">
    <property type="term" value="F:ATP binding"/>
    <property type="evidence" value="ECO:0007669"/>
    <property type="project" value="UniProtKB-KW"/>
</dbReference>
<dbReference type="InterPro" id="IPR003593">
    <property type="entry name" value="AAA+_ATPase"/>
</dbReference>
<name>A0ABS1HCR5_9BACL</name>
<keyword evidence="1" id="KW-0813">Transport</keyword>
<evidence type="ECO:0000313" key="6">
    <source>
        <dbReference type="Proteomes" id="UP000618943"/>
    </source>
</evidence>
<dbReference type="SUPFAM" id="SSF52540">
    <property type="entry name" value="P-loop containing nucleoside triphosphate hydrolases"/>
    <property type="match status" value="1"/>
</dbReference>
<dbReference type="Pfam" id="PF00005">
    <property type="entry name" value="ABC_tran"/>
    <property type="match status" value="1"/>
</dbReference>
<dbReference type="SMART" id="SM00382">
    <property type="entry name" value="AAA"/>
    <property type="match status" value="1"/>
</dbReference>
<keyword evidence="6" id="KW-1185">Reference proteome</keyword>
<reference evidence="5 6" key="1">
    <citation type="submission" date="2020-12" db="EMBL/GenBank/DDBJ databases">
        <title>YIM B01967 draft genome.</title>
        <authorList>
            <person name="Yan X."/>
        </authorList>
    </citation>
    <scope>NUCLEOTIDE SEQUENCE [LARGE SCALE GENOMIC DNA]</scope>
    <source>
        <strain evidence="5 6">YIM B01967</strain>
    </source>
</reference>
<accession>A0ABS1HCR5</accession>
<dbReference type="EMBL" id="JAEOAH010000057">
    <property type="protein sequence ID" value="MBK3497244.1"/>
    <property type="molecule type" value="Genomic_DNA"/>
</dbReference>
<comment type="caution">
    <text evidence="5">The sequence shown here is derived from an EMBL/GenBank/DDBJ whole genome shotgun (WGS) entry which is preliminary data.</text>
</comment>
<evidence type="ECO:0000256" key="2">
    <source>
        <dbReference type="ARBA" id="ARBA00022741"/>
    </source>
</evidence>
<dbReference type="CDD" id="cd03230">
    <property type="entry name" value="ABC_DR_subfamily_A"/>
    <property type="match status" value="1"/>
</dbReference>
<gene>
    <name evidence="5" type="ORF">JFL43_20925</name>
</gene>
<keyword evidence="3 5" id="KW-0067">ATP-binding</keyword>
<protein>
    <submittedName>
        <fullName evidence="5">ABC transporter ATP-binding protein</fullName>
    </submittedName>
</protein>
<evidence type="ECO:0000256" key="1">
    <source>
        <dbReference type="ARBA" id="ARBA00022448"/>
    </source>
</evidence>
<dbReference type="Proteomes" id="UP000618943">
    <property type="component" value="Unassembled WGS sequence"/>
</dbReference>
<dbReference type="InterPro" id="IPR027417">
    <property type="entry name" value="P-loop_NTPase"/>
</dbReference>
<evidence type="ECO:0000256" key="3">
    <source>
        <dbReference type="ARBA" id="ARBA00022840"/>
    </source>
</evidence>
<dbReference type="PANTHER" id="PTHR42939:SF1">
    <property type="entry name" value="ABC TRANSPORTER ATP-BINDING PROTEIN ALBC-RELATED"/>
    <property type="match status" value="1"/>
</dbReference>
<organism evidence="5 6">
    <name type="scientific">Viridibacillus soli</name>
    <dbReference type="NCBI Taxonomy" id="2798301"/>
    <lineage>
        <taxon>Bacteria</taxon>
        <taxon>Bacillati</taxon>
        <taxon>Bacillota</taxon>
        <taxon>Bacilli</taxon>
        <taxon>Bacillales</taxon>
        <taxon>Caryophanaceae</taxon>
        <taxon>Viridibacillus</taxon>
    </lineage>
</organism>
<dbReference type="InterPro" id="IPR003439">
    <property type="entry name" value="ABC_transporter-like_ATP-bd"/>
</dbReference>
<dbReference type="InterPro" id="IPR051782">
    <property type="entry name" value="ABC_Transporter_VariousFunc"/>
</dbReference>
<proteinExistence type="predicted"/>
<dbReference type="PROSITE" id="PS50893">
    <property type="entry name" value="ABC_TRANSPORTER_2"/>
    <property type="match status" value="1"/>
</dbReference>
<dbReference type="PANTHER" id="PTHR42939">
    <property type="entry name" value="ABC TRANSPORTER ATP-BINDING PROTEIN ALBC-RELATED"/>
    <property type="match status" value="1"/>
</dbReference>
<feature type="domain" description="ABC transporter" evidence="4">
    <location>
        <begin position="2"/>
        <end position="228"/>
    </location>
</feature>